<dbReference type="GO" id="GO:1903278">
    <property type="term" value="P:positive regulation of sodium ion export across plasma membrane"/>
    <property type="evidence" value="ECO:0000318"/>
    <property type="project" value="GO_Central"/>
</dbReference>
<dbReference type="STRING" id="13616.ENSMODP00000050916"/>
<dbReference type="Pfam" id="PF02038">
    <property type="entry name" value="ATP1G1_PLM_MAT8"/>
    <property type="match status" value="1"/>
</dbReference>
<dbReference type="GO" id="GO:0016020">
    <property type="term" value="C:membrane"/>
    <property type="evidence" value="ECO:0007669"/>
    <property type="project" value="UniProtKB-SubCell"/>
</dbReference>
<dbReference type="PANTHER" id="PTHR14132:SF11">
    <property type="entry name" value="FXYD DOMAIN-CONTAINING ION TRANSPORT REGULATOR 3"/>
    <property type="match status" value="1"/>
</dbReference>
<proteinExistence type="inferred from homology"/>
<evidence type="ECO:0000313" key="9">
    <source>
        <dbReference type="Proteomes" id="UP000002280"/>
    </source>
</evidence>
<evidence type="ECO:0000256" key="7">
    <source>
        <dbReference type="RuleBase" id="RU364131"/>
    </source>
</evidence>
<evidence type="ECO:0000256" key="1">
    <source>
        <dbReference type="ARBA" id="ARBA00004167"/>
    </source>
</evidence>
<dbReference type="InParanoid" id="A0A5F8GUN0"/>
<evidence type="ECO:0000256" key="5">
    <source>
        <dbReference type="ARBA" id="ARBA00023065"/>
    </source>
</evidence>
<dbReference type="FunCoup" id="A0A5F8GUN0">
    <property type="interactions" value="122"/>
</dbReference>
<dbReference type="OMA" id="ICHLDEN"/>
<name>A0A5F8GUN0_MONDO</name>
<protein>
    <recommendedName>
        <fullName evidence="7">FXYD domain-containing ion transport regulator</fullName>
    </recommendedName>
</protein>
<evidence type="ECO:0000256" key="3">
    <source>
        <dbReference type="ARBA" id="ARBA00022448"/>
    </source>
</evidence>
<dbReference type="InterPro" id="IPR000272">
    <property type="entry name" value="Ion-transport_regulator_FXYD"/>
</dbReference>
<dbReference type="CDD" id="cd20328">
    <property type="entry name" value="FXYD3-like"/>
    <property type="match status" value="1"/>
</dbReference>
<dbReference type="Gene3D" id="1.20.5.780">
    <property type="entry name" value="Single helix bin"/>
    <property type="match status" value="1"/>
</dbReference>
<feature type="transmembrane region" description="Helical" evidence="7">
    <location>
        <begin position="41"/>
        <end position="64"/>
    </location>
</feature>
<dbReference type="AlphaFoldDB" id="A0A5F8GUN0"/>
<keyword evidence="5 7" id="KW-0406">Ion transport</keyword>
<evidence type="ECO:0000313" key="8">
    <source>
        <dbReference type="Ensembl" id="ENSMODP00000050916.1"/>
    </source>
</evidence>
<keyword evidence="6 7" id="KW-0472">Membrane</keyword>
<accession>A0A5F8GUN0</accession>
<keyword evidence="9" id="KW-1185">Reference proteome</keyword>
<organism evidence="8 9">
    <name type="scientific">Monodelphis domestica</name>
    <name type="common">Gray short-tailed opossum</name>
    <dbReference type="NCBI Taxonomy" id="13616"/>
    <lineage>
        <taxon>Eukaryota</taxon>
        <taxon>Metazoa</taxon>
        <taxon>Chordata</taxon>
        <taxon>Craniata</taxon>
        <taxon>Vertebrata</taxon>
        <taxon>Euteleostomi</taxon>
        <taxon>Mammalia</taxon>
        <taxon>Metatheria</taxon>
        <taxon>Didelphimorphia</taxon>
        <taxon>Didelphidae</taxon>
        <taxon>Monodelphis</taxon>
    </lineage>
</organism>
<comment type="similarity">
    <text evidence="2 7">Belongs to the FXYD family.</text>
</comment>
<keyword evidence="4 7" id="KW-0812">Transmembrane</keyword>
<dbReference type="PANTHER" id="PTHR14132">
    <property type="entry name" value="SODIUM/POTASSIUM-TRANSPORTING ATPASE SUBUNIT GAMMA"/>
    <property type="match status" value="1"/>
</dbReference>
<comment type="subcellular location">
    <subcellularLocation>
        <location evidence="1">Membrane</location>
        <topology evidence="1">Single-pass membrane protein</topology>
    </subcellularLocation>
</comment>
<keyword evidence="7" id="KW-1133">Transmembrane helix</keyword>
<reference evidence="8" key="2">
    <citation type="submission" date="2025-08" db="UniProtKB">
        <authorList>
            <consortium name="Ensembl"/>
        </authorList>
    </citation>
    <scope>IDENTIFICATION</scope>
</reference>
<dbReference type="Proteomes" id="UP000002280">
    <property type="component" value="Chromosome 4"/>
</dbReference>
<reference evidence="8 9" key="1">
    <citation type="journal article" date="2007" name="Nature">
        <title>Genome of the marsupial Monodelphis domestica reveals innovation in non-coding sequences.</title>
        <authorList>
            <person name="Mikkelsen T.S."/>
            <person name="Wakefield M.J."/>
            <person name="Aken B."/>
            <person name="Amemiya C.T."/>
            <person name="Chang J.L."/>
            <person name="Duke S."/>
            <person name="Garber M."/>
            <person name="Gentles A.J."/>
            <person name="Goodstadt L."/>
            <person name="Heger A."/>
            <person name="Jurka J."/>
            <person name="Kamal M."/>
            <person name="Mauceli E."/>
            <person name="Searle S.M."/>
            <person name="Sharpe T."/>
            <person name="Baker M.L."/>
            <person name="Batzer M.A."/>
            <person name="Benos P.V."/>
            <person name="Belov K."/>
            <person name="Clamp M."/>
            <person name="Cook A."/>
            <person name="Cuff J."/>
            <person name="Das R."/>
            <person name="Davidow L."/>
            <person name="Deakin J.E."/>
            <person name="Fazzari M.J."/>
            <person name="Glass J.L."/>
            <person name="Grabherr M."/>
            <person name="Greally J.M."/>
            <person name="Gu W."/>
            <person name="Hore T.A."/>
            <person name="Huttley G.A."/>
            <person name="Kleber M."/>
            <person name="Jirtle R.L."/>
            <person name="Koina E."/>
            <person name="Lee J.T."/>
            <person name="Mahony S."/>
            <person name="Marra M.A."/>
            <person name="Miller R.D."/>
            <person name="Nicholls R.D."/>
            <person name="Oda M."/>
            <person name="Papenfuss A.T."/>
            <person name="Parra Z.E."/>
            <person name="Pollock D.D."/>
            <person name="Ray D.A."/>
            <person name="Schein J.E."/>
            <person name="Speed T.P."/>
            <person name="Thompson K."/>
            <person name="VandeBerg J.L."/>
            <person name="Wade C.M."/>
            <person name="Walker J.A."/>
            <person name="Waters P.D."/>
            <person name="Webber C."/>
            <person name="Weidman J.R."/>
            <person name="Xie X."/>
            <person name="Zody M.C."/>
            <person name="Baldwin J."/>
            <person name="Abdouelleil A."/>
            <person name="Abdulkadir J."/>
            <person name="Abebe A."/>
            <person name="Abera B."/>
            <person name="Abreu J."/>
            <person name="Acer S.C."/>
            <person name="Aftuck L."/>
            <person name="Alexander A."/>
            <person name="An P."/>
            <person name="Anderson E."/>
            <person name="Anderson S."/>
            <person name="Arachi H."/>
            <person name="Azer M."/>
            <person name="Bachantsang P."/>
            <person name="Barry A."/>
            <person name="Bayul T."/>
            <person name="Berlin A."/>
            <person name="Bessette D."/>
            <person name="Bloom T."/>
            <person name="Bloom T."/>
            <person name="Boguslavskiy L."/>
            <person name="Bonnet C."/>
            <person name="Boukhgalter B."/>
            <person name="Bourzgui I."/>
            <person name="Brown A."/>
            <person name="Cahill P."/>
            <person name="Channer S."/>
            <person name="Cheshatsang Y."/>
            <person name="Chuda L."/>
            <person name="Citroen M."/>
            <person name="Collymore A."/>
            <person name="Cooke P."/>
            <person name="Costello M."/>
            <person name="D'Aco K."/>
            <person name="Daza R."/>
            <person name="De Haan G."/>
            <person name="DeGray S."/>
            <person name="DeMaso C."/>
            <person name="Dhargay N."/>
            <person name="Dooley K."/>
            <person name="Dooley E."/>
            <person name="Doricent M."/>
            <person name="Dorje P."/>
            <person name="Dorjee K."/>
            <person name="Dupes A."/>
            <person name="Elong R."/>
            <person name="Falk J."/>
            <person name="Farina A."/>
            <person name="Faro S."/>
            <person name="Ferguson D."/>
            <person name="Fisher S."/>
            <person name="Foley C.D."/>
            <person name="Franke A."/>
            <person name="Friedrich D."/>
            <person name="Gadbois L."/>
            <person name="Gearin G."/>
            <person name="Gearin C.R."/>
            <person name="Giannoukos G."/>
            <person name="Goode T."/>
            <person name="Graham J."/>
            <person name="Grandbois E."/>
            <person name="Grewal S."/>
            <person name="Gyaltsen K."/>
            <person name="Hafez N."/>
            <person name="Hagos B."/>
            <person name="Hall J."/>
            <person name="Henson C."/>
            <person name="Hollinger A."/>
            <person name="Honan T."/>
            <person name="Huard M.D."/>
            <person name="Hughes L."/>
            <person name="Hurhula B."/>
            <person name="Husby M.E."/>
            <person name="Kamat A."/>
            <person name="Kanga B."/>
            <person name="Kashin S."/>
            <person name="Khazanovich D."/>
            <person name="Kisner P."/>
            <person name="Lance K."/>
            <person name="Lara M."/>
            <person name="Lee W."/>
            <person name="Lennon N."/>
            <person name="Letendre F."/>
            <person name="LeVine R."/>
            <person name="Lipovsky A."/>
            <person name="Liu X."/>
            <person name="Liu J."/>
            <person name="Liu S."/>
            <person name="Lokyitsang T."/>
            <person name="Lokyitsang Y."/>
            <person name="Lubonja R."/>
            <person name="Lui A."/>
            <person name="MacDonald P."/>
            <person name="Magnisalis V."/>
            <person name="Maru K."/>
            <person name="Matthews C."/>
            <person name="McCusker W."/>
            <person name="McDonough S."/>
            <person name="Mehta T."/>
            <person name="Meldrim J."/>
            <person name="Meneus L."/>
            <person name="Mihai O."/>
            <person name="Mihalev A."/>
            <person name="Mihova T."/>
            <person name="Mittelman R."/>
            <person name="Mlenga V."/>
            <person name="Montmayeur A."/>
            <person name="Mulrain L."/>
            <person name="Navidi A."/>
            <person name="Naylor J."/>
            <person name="Negash T."/>
            <person name="Nguyen T."/>
            <person name="Nguyen N."/>
            <person name="Nicol R."/>
            <person name="Norbu C."/>
            <person name="Norbu N."/>
            <person name="Novod N."/>
            <person name="O'Neill B."/>
            <person name="Osman S."/>
            <person name="Markiewicz E."/>
            <person name="Oyono O.L."/>
            <person name="Patti C."/>
            <person name="Phunkhang P."/>
            <person name="Pierre F."/>
            <person name="Priest M."/>
            <person name="Raghuraman S."/>
            <person name="Rege F."/>
            <person name="Reyes R."/>
            <person name="Rise C."/>
            <person name="Rogov P."/>
            <person name="Ross K."/>
            <person name="Ryan E."/>
            <person name="Settipalli S."/>
            <person name="Shea T."/>
            <person name="Sherpa N."/>
            <person name="Shi L."/>
            <person name="Shih D."/>
            <person name="Sparrow T."/>
            <person name="Spaulding J."/>
            <person name="Stalker J."/>
            <person name="Stange-Thomann N."/>
            <person name="Stavropoulos S."/>
            <person name="Stone C."/>
            <person name="Strader C."/>
            <person name="Tesfaye S."/>
            <person name="Thomson T."/>
            <person name="Thoulutsang Y."/>
            <person name="Thoulutsang D."/>
            <person name="Topham K."/>
            <person name="Topping I."/>
            <person name="Tsamla T."/>
            <person name="Vassiliev H."/>
            <person name="Vo A."/>
            <person name="Wangchuk T."/>
            <person name="Wangdi T."/>
            <person name="Weiand M."/>
            <person name="Wilkinson J."/>
            <person name="Wilson A."/>
            <person name="Yadav S."/>
            <person name="Young G."/>
            <person name="Yu Q."/>
            <person name="Zembek L."/>
            <person name="Zhong D."/>
            <person name="Zimmer A."/>
            <person name="Zwirko Z."/>
            <person name="Jaffe D.B."/>
            <person name="Alvarez P."/>
            <person name="Brockman W."/>
            <person name="Butler J."/>
            <person name="Chin C."/>
            <person name="Gnerre S."/>
            <person name="MacCallum I."/>
            <person name="Graves J.A."/>
            <person name="Ponting C.P."/>
            <person name="Breen M."/>
            <person name="Samollow P.B."/>
            <person name="Lander E.S."/>
            <person name="Lindblad-Toh K."/>
        </authorList>
    </citation>
    <scope>NUCLEOTIDE SEQUENCE [LARGE SCALE GENOMIC DNA]</scope>
</reference>
<dbReference type="Bgee" id="ENSMODG00000042532">
    <property type="expression patterns" value="Expressed in uterine wall and 19 other cell types or tissues"/>
</dbReference>
<dbReference type="Ensembl" id="ENSMODT00000075085.1">
    <property type="protein sequence ID" value="ENSMODP00000050916.1"/>
    <property type="gene ID" value="ENSMODG00000042532.1"/>
</dbReference>
<keyword evidence="3 7" id="KW-0813">Transport</keyword>
<dbReference type="GO" id="GO:0006811">
    <property type="term" value="P:monoatomic ion transport"/>
    <property type="evidence" value="ECO:0007669"/>
    <property type="project" value="UniProtKB-KW"/>
</dbReference>
<evidence type="ECO:0000256" key="6">
    <source>
        <dbReference type="ARBA" id="ARBA00023136"/>
    </source>
</evidence>
<dbReference type="GO" id="GO:0017080">
    <property type="term" value="F:sodium channel regulator activity"/>
    <property type="evidence" value="ECO:0000318"/>
    <property type="project" value="GO_Central"/>
</dbReference>
<evidence type="ECO:0000256" key="4">
    <source>
        <dbReference type="ARBA" id="ARBA00022692"/>
    </source>
</evidence>
<dbReference type="GeneTree" id="ENSGT00980000199129"/>
<reference evidence="8" key="3">
    <citation type="submission" date="2025-09" db="UniProtKB">
        <authorList>
            <consortium name="Ensembl"/>
        </authorList>
    </citation>
    <scope>IDENTIFICATION</scope>
</reference>
<sequence length="76" mass="8094">MLPSETNTQVSLCFSSLIALPALEANDPAVNHLCLPPTDWHSLRVGGMVCAGILCAVGIIVLVSSKCKCKFSQKHK</sequence>
<evidence type="ECO:0000256" key="2">
    <source>
        <dbReference type="ARBA" id="ARBA00005948"/>
    </source>
</evidence>